<comment type="caution">
    <text evidence="1">The sequence shown here is derived from an EMBL/GenBank/DDBJ whole genome shotgun (WGS) entry which is preliminary data.</text>
</comment>
<protein>
    <submittedName>
        <fullName evidence="1">Uncharacterized protein</fullName>
    </submittedName>
</protein>
<evidence type="ECO:0000313" key="2">
    <source>
        <dbReference type="Proteomes" id="UP001243375"/>
    </source>
</evidence>
<accession>A0ACC2WSA1</accession>
<dbReference type="EMBL" id="JASBWU010000018">
    <property type="protein sequence ID" value="KAJ9114654.1"/>
    <property type="molecule type" value="Genomic_DNA"/>
</dbReference>
<proteinExistence type="predicted"/>
<evidence type="ECO:0000313" key="1">
    <source>
        <dbReference type="EMBL" id="KAJ9114654.1"/>
    </source>
</evidence>
<reference evidence="1" key="1">
    <citation type="submission" date="2023-04" db="EMBL/GenBank/DDBJ databases">
        <title>Draft Genome sequencing of Naganishia species isolated from polar environments using Oxford Nanopore Technology.</title>
        <authorList>
            <person name="Leo P."/>
            <person name="Venkateswaran K."/>
        </authorList>
    </citation>
    <scope>NUCLEOTIDE SEQUENCE</scope>
    <source>
        <strain evidence="1">MNA-CCFEE 5425</strain>
    </source>
</reference>
<gene>
    <name evidence="1" type="ORF">QFC22_005530</name>
</gene>
<organism evidence="1 2">
    <name type="scientific">Naganishia vaughanmartiniae</name>
    <dbReference type="NCBI Taxonomy" id="1424756"/>
    <lineage>
        <taxon>Eukaryota</taxon>
        <taxon>Fungi</taxon>
        <taxon>Dikarya</taxon>
        <taxon>Basidiomycota</taxon>
        <taxon>Agaricomycotina</taxon>
        <taxon>Tremellomycetes</taxon>
        <taxon>Filobasidiales</taxon>
        <taxon>Filobasidiaceae</taxon>
        <taxon>Naganishia</taxon>
    </lineage>
</organism>
<sequence>MNARSAYVDLIRRSYLEAVREVNLVRTEAQAEARRQNGGVLPALFQLSPLHQEQIRVITSSFVNLFPFAETLGIEPPEIELIVQQIDELLSRNNRGPVAPRMALQPAAMPNPVPPQPPAVTNAVRRPDNGGRRSSVGESSNSKNLPALASQPQGSTTGINFQPSAPQNVNPVKIGGGINGTDTTLGMASNPHPVEPTAAPSPLQGSHQLTSNSVESVATTAADNSGGTVQKQTSIRNANGSNGSGEGVLRPSPSDSPGVEVRLLSSTADVLSSQTERRPVPTAPPLSRPTVLLQPQPSPFTLPPPSSLAKSPPNKTSPIVSPLPSAVPEPSSSNSGPQVTLPAVPLPLETNTNTARSTTAYSVSPWPVMKATASLHSTVLPSSPSSWSSTIPALSLTPMHQSTGHSIVPPQVHPQSVAQGTSPLPLALHSATPSASASPSVSKSYRHSKMGNTSIRRVTVGLNGMVTGRPSGSTQLSEKTAGKQPLRPTLSSFDSNSHAQAKNAARSRILQAQQHMLAQAISSLEQTAESATPRVVAATDETVINDTASYGPKPSRTIYDVSGGSPLTGVTGVAARLTNPTAAPLKRLTPAVGNANTQAQRSLHLSGTRESQASDRYQLIGSEGNTQEVIRNREIQAKTPSTTVSETATSSTPQDRSSQQPDTHNPTVASSTRQALLPFKPTSLLATGTKTAESVQGAAQSAEKAAAIGVGNRQSSPSKSAGQDLPAIRSTTIGAQRLRVSTSTQAPSLRLRKESLSASIPPLPEWLMGRSQRSPGESAISPLPAWAYDAKYDAPVAPYAIKRRRMHASPPAWYSNLTVPTTASHGSIPNPGDERSGTTTIVGASPSTPTAATVLRASTKAAETIGLQRHPLRIQRPRAGVQTPKVRSQRMAVPMVKGTKEAKRRKRVEEVVAMDIDTPLDLAPNVAVSPQESPCVSPDTPSSPASRPAASGVDSASSQGDEDITMSDGTDKEKGPGTSSRMSCPSRQLAARKQSASDEDEILPIATSGSPHAVTASSGAVSSSSPQRQDSTSPDPISYHPEAQQIIGAATRLTSLLSEEMTDEIAPVPYRWPNPAPPVIHAIPEEFTNKDITKWQRKVWRTCFCEWPGCGAVLNSWESYEKHILHDHVTHQRPRPNPNSDKPSIVRPAASTMSAFERAQLQNGRRPPKPNAAAWGLGDQPSRTDEDEDPIALNPGTNRTRANQIKLILKPPGSRNTFADYREPSEAQASRILSISDCYFLTSHPPPLSPAGKGLAAFYCPYTFSEAFPGIRQSHQHIRSHSPADLAHMQYAEDMRGIIPTSALVPLPEEEPTYLMMPPPVRNGPKAPPEALIHALADTQDSWDAQADMTFRTAFGFLPVAHSEPALEGSPIPPYDMYAQGTPSDTRSVFNPVPEYTLCTPRHPASHKSWKRLPVKMEIVPKTQHEKIVTPWCNLSELSRREDAKIKLIMTRDPEKAIQEQKKKGPRKVALEDPEEVPEGMEREWPTRETIGPWHYLEDMP</sequence>
<name>A0ACC2WSA1_9TREE</name>
<dbReference type="Proteomes" id="UP001243375">
    <property type="component" value="Unassembled WGS sequence"/>
</dbReference>
<keyword evidence="2" id="KW-1185">Reference proteome</keyword>